<feature type="transmembrane region" description="Helical" evidence="5">
    <location>
        <begin position="18"/>
        <end position="39"/>
    </location>
</feature>
<dbReference type="Pfam" id="PF00083">
    <property type="entry name" value="Sugar_tr"/>
    <property type="match status" value="2"/>
</dbReference>
<dbReference type="AlphaFoldDB" id="A0A9W9LFE7"/>
<dbReference type="PANTHER" id="PTHR48022">
    <property type="entry name" value="PLASTIDIC GLUCOSE TRANSPORTER 4"/>
    <property type="match status" value="1"/>
</dbReference>
<gene>
    <name evidence="6" type="ORF">N7492_010400</name>
</gene>
<dbReference type="Gene3D" id="1.20.1250.20">
    <property type="entry name" value="MFS general substrate transporter like domains"/>
    <property type="match status" value="2"/>
</dbReference>
<keyword evidence="3 5" id="KW-1133">Transmembrane helix</keyword>
<evidence type="ECO:0000313" key="6">
    <source>
        <dbReference type="EMBL" id="KAJ5152105.1"/>
    </source>
</evidence>
<dbReference type="InterPro" id="IPR005828">
    <property type="entry name" value="MFS_sugar_transport-like"/>
</dbReference>
<dbReference type="GO" id="GO:0005351">
    <property type="term" value="F:carbohydrate:proton symporter activity"/>
    <property type="evidence" value="ECO:0007669"/>
    <property type="project" value="TreeGrafter"/>
</dbReference>
<keyword evidence="7" id="KW-1185">Reference proteome</keyword>
<evidence type="ECO:0000256" key="1">
    <source>
        <dbReference type="ARBA" id="ARBA00004141"/>
    </source>
</evidence>
<sequence length="262" mass="29464">MLFGSTTVALSIQGHAQYIIPLALQALPAVVLFVGMIFANKFPRFLAMKTPEKALVVFSKLRNLPIDHPYVRDEMENILLQLEEEWSFTPNNSIFTLMKEALTSQDIQECRSICTPVGLFATRIYGIVKLVAYFIFIMFVTDSLGRRKSLLWTGIVQVSYFDALEGNILIIARELHSSTSVSSFILIPQLKGPIPLHAIYIFAAVYQFGWGPVVWIYCTASQWLFNFVVAKATPSMFATLGKNGFGMYFVYGSSCFTMVVFT</sequence>
<feature type="transmembrane region" description="Helical" evidence="5">
    <location>
        <begin position="117"/>
        <end position="139"/>
    </location>
</feature>
<evidence type="ECO:0008006" key="8">
    <source>
        <dbReference type="Google" id="ProtNLM"/>
    </source>
</evidence>
<comment type="subcellular location">
    <subcellularLocation>
        <location evidence="1">Membrane</location>
        <topology evidence="1">Multi-pass membrane protein</topology>
    </subcellularLocation>
</comment>
<dbReference type="OrthoDB" id="508119at2759"/>
<reference evidence="6" key="1">
    <citation type="submission" date="2022-11" db="EMBL/GenBank/DDBJ databases">
        <authorList>
            <person name="Petersen C."/>
        </authorList>
    </citation>
    <scope>NUCLEOTIDE SEQUENCE</scope>
    <source>
        <strain evidence="6">IBT 21917</strain>
    </source>
</reference>
<dbReference type="InterPro" id="IPR050360">
    <property type="entry name" value="MFS_Sugar_Transporters"/>
</dbReference>
<evidence type="ECO:0000313" key="7">
    <source>
        <dbReference type="Proteomes" id="UP001146351"/>
    </source>
</evidence>
<evidence type="ECO:0000256" key="3">
    <source>
        <dbReference type="ARBA" id="ARBA00022989"/>
    </source>
</evidence>
<evidence type="ECO:0000256" key="4">
    <source>
        <dbReference type="ARBA" id="ARBA00023136"/>
    </source>
</evidence>
<dbReference type="PANTHER" id="PTHR48022:SF21">
    <property type="entry name" value="QUINATE TRANSPORTER, PUTATIVE (AFU_ORTHOLOGUE AFUA_6G06960)-RELATED"/>
    <property type="match status" value="1"/>
</dbReference>
<keyword evidence="4 5" id="KW-0472">Membrane</keyword>
<comment type="caution">
    <text evidence="6">The sequence shown here is derived from an EMBL/GenBank/DDBJ whole genome shotgun (WGS) entry which is preliminary data.</text>
</comment>
<feature type="transmembrane region" description="Helical" evidence="5">
    <location>
        <begin position="184"/>
        <end position="208"/>
    </location>
</feature>
<name>A0A9W9LFE7_9EURO</name>
<accession>A0A9W9LFE7</accession>
<reference evidence="6" key="2">
    <citation type="journal article" date="2023" name="IMA Fungus">
        <title>Comparative genomic study of the Penicillium genus elucidates a diverse pangenome and 15 lateral gene transfer events.</title>
        <authorList>
            <person name="Petersen C."/>
            <person name="Sorensen T."/>
            <person name="Nielsen M.R."/>
            <person name="Sondergaard T.E."/>
            <person name="Sorensen J.L."/>
            <person name="Fitzpatrick D.A."/>
            <person name="Frisvad J.C."/>
            <person name="Nielsen K.L."/>
        </authorList>
    </citation>
    <scope>NUCLEOTIDE SEQUENCE</scope>
    <source>
        <strain evidence="6">IBT 21917</strain>
    </source>
</reference>
<evidence type="ECO:0000256" key="2">
    <source>
        <dbReference type="ARBA" id="ARBA00022692"/>
    </source>
</evidence>
<feature type="transmembrane region" description="Helical" evidence="5">
    <location>
        <begin position="245"/>
        <end position="261"/>
    </location>
</feature>
<dbReference type="EMBL" id="JAPQKO010000008">
    <property type="protein sequence ID" value="KAJ5152105.1"/>
    <property type="molecule type" value="Genomic_DNA"/>
</dbReference>
<protein>
    <recommendedName>
        <fullName evidence="8">Major facilitator superfamily (MFS) profile domain-containing protein</fullName>
    </recommendedName>
</protein>
<proteinExistence type="predicted"/>
<dbReference type="InterPro" id="IPR036259">
    <property type="entry name" value="MFS_trans_sf"/>
</dbReference>
<organism evidence="6 7">
    <name type="scientific">Penicillium capsulatum</name>
    <dbReference type="NCBI Taxonomy" id="69766"/>
    <lineage>
        <taxon>Eukaryota</taxon>
        <taxon>Fungi</taxon>
        <taxon>Dikarya</taxon>
        <taxon>Ascomycota</taxon>
        <taxon>Pezizomycotina</taxon>
        <taxon>Eurotiomycetes</taxon>
        <taxon>Eurotiomycetidae</taxon>
        <taxon>Eurotiales</taxon>
        <taxon>Aspergillaceae</taxon>
        <taxon>Penicillium</taxon>
    </lineage>
</organism>
<keyword evidence="2 5" id="KW-0812">Transmembrane</keyword>
<evidence type="ECO:0000256" key="5">
    <source>
        <dbReference type="SAM" id="Phobius"/>
    </source>
</evidence>
<dbReference type="GO" id="GO:0016020">
    <property type="term" value="C:membrane"/>
    <property type="evidence" value="ECO:0007669"/>
    <property type="project" value="UniProtKB-SubCell"/>
</dbReference>
<dbReference type="Proteomes" id="UP001146351">
    <property type="component" value="Unassembled WGS sequence"/>
</dbReference>